<dbReference type="OrthoDB" id="9787026at2"/>
<name>A0A518H4H3_9BACT</name>
<proteinExistence type="predicted"/>
<dbReference type="KEGG" id="tpla:ElP_36450"/>
<feature type="transmembrane region" description="Helical" evidence="5">
    <location>
        <begin position="300"/>
        <end position="317"/>
    </location>
</feature>
<dbReference type="EMBL" id="CP036426">
    <property type="protein sequence ID" value="QDV35739.1"/>
    <property type="molecule type" value="Genomic_DNA"/>
</dbReference>
<evidence type="ECO:0000256" key="4">
    <source>
        <dbReference type="ARBA" id="ARBA00023136"/>
    </source>
</evidence>
<dbReference type="PANTHER" id="PTHR23508">
    <property type="entry name" value="CARBOXYLIC ACID TRANSPORTER PROTEIN HOMOLOG"/>
    <property type="match status" value="1"/>
</dbReference>
<dbReference type="Gene3D" id="1.20.1250.20">
    <property type="entry name" value="MFS general substrate transporter like domains"/>
    <property type="match status" value="2"/>
</dbReference>
<keyword evidence="3 5" id="KW-1133">Transmembrane helix</keyword>
<dbReference type="InterPro" id="IPR036259">
    <property type="entry name" value="MFS_trans_sf"/>
</dbReference>
<keyword evidence="8" id="KW-1185">Reference proteome</keyword>
<dbReference type="InterPro" id="IPR011701">
    <property type="entry name" value="MFS"/>
</dbReference>
<dbReference type="Pfam" id="PF07690">
    <property type="entry name" value="MFS_1"/>
    <property type="match status" value="1"/>
</dbReference>
<feature type="transmembrane region" description="Helical" evidence="5">
    <location>
        <begin position="156"/>
        <end position="179"/>
    </location>
</feature>
<feature type="domain" description="Major facilitator superfamily (MFS) profile" evidence="6">
    <location>
        <begin position="24"/>
        <end position="445"/>
    </location>
</feature>
<dbReference type="GO" id="GO:0046943">
    <property type="term" value="F:carboxylic acid transmembrane transporter activity"/>
    <property type="evidence" value="ECO:0007669"/>
    <property type="project" value="TreeGrafter"/>
</dbReference>
<feature type="transmembrane region" description="Helical" evidence="5">
    <location>
        <begin position="329"/>
        <end position="348"/>
    </location>
</feature>
<feature type="transmembrane region" description="Helical" evidence="5">
    <location>
        <begin position="354"/>
        <end position="376"/>
    </location>
</feature>
<feature type="transmembrane region" description="Helical" evidence="5">
    <location>
        <begin position="63"/>
        <end position="85"/>
    </location>
</feature>
<feature type="transmembrane region" description="Helical" evidence="5">
    <location>
        <begin position="238"/>
        <end position="258"/>
    </location>
</feature>
<sequence length="451" mass="48471">MDLDQRAPEAGAWYEGISRYQWVVLVIASLGWVFDVFEGQIFVASMNEAMPELIPPSASDASIPYYTNLTFAAFLLGGALGGVVFGRLSDRYGRVRVLVWTILMYSMATCLSAFSASWWQMAAFRFLVALGTGGEWAVATALVAEVFPRRARAWSLSIFHASSVLGSWMAAAAGVLLVANPDLGWRWGFVIGAAPALLVLWVRLSLKEPERGPSADPSKPRGSGALGRLFRGPLLRRTLVGVGLATVGLATFWGTHVYGKDRLRGMVEARALAELPEGADDSERADLLASLARPLKHWEMAGMFLVTTGGGIGLVCFGPMADRFGRRGAFLAFHLGGLVAALLLFQVISGVTPVLLFLPVFGFLTLGMHAGYAVYFPELFPTEVRGTGAGFCFNFGRFLAAPILFLSGWLQGPGGRSMRLEDSASLLALLMLVGVALLPFAPETRGQELPG</sequence>
<protein>
    <submittedName>
        <fullName evidence="7">Sialic acid transporter</fullName>
    </submittedName>
</protein>
<reference evidence="7 8" key="1">
    <citation type="submission" date="2019-02" db="EMBL/GenBank/DDBJ databases">
        <title>Deep-cultivation of Planctomycetes and their phenomic and genomic characterization uncovers novel biology.</title>
        <authorList>
            <person name="Wiegand S."/>
            <person name="Jogler M."/>
            <person name="Boedeker C."/>
            <person name="Pinto D."/>
            <person name="Vollmers J."/>
            <person name="Rivas-Marin E."/>
            <person name="Kohn T."/>
            <person name="Peeters S.H."/>
            <person name="Heuer A."/>
            <person name="Rast P."/>
            <person name="Oberbeckmann S."/>
            <person name="Bunk B."/>
            <person name="Jeske O."/>
            <person name="Meyerdierks A."/>
            <person name="Storesund J.E."/>
            <person name="Kallscheuer N."/>
            <person name="Luecker S."/>
            <person name="Lage O.M."/>
            <person name="Pohl T."/>
            <person name="Merkel B.J."/>
            <person name="Hornburger P."/>
            <person name="Mueller R.-W."/>
            <person name="Bruemmer F."/>
            <person name="Labrenz M."/>
            <person name="Spormann A.M."/>
            <person name="Op den Camp H."/>
            <person name="Overmann J."/>
            <person name="Amann R."/>
            <person name="Jetten M.S.M."/>
            <person name="Mascher T."/>
            <person name="Medema M.H."/>
            <person name="Devos D.P."/>
            <person name="Kaster A.-K."/>
            <person name="Ovreas L."/>
            <person name="Rohde M."/>
            <person name="Galperin M.Y."/>
            <person name="Jogler C."/>
        </authorList>
    </citation>
    <scope>NUCLEOTIDE SEQUENCE [LARGE SCALE GENOMIC DNA]</scope>
    <source>
        <strain evidence="7 8">ElP</strain>
    </source>
</reference>
<dbReference type="SUPFAM" id="SSF103473">
    <property type="entry name" value="MFS general substrate transporter"/>
    <property type="match status" value="1"/>
</dbReference>
<evidence type="ECO:0000256" key="5">
    <source>
        <dbReference type="SAM" id="Phobius"/>
    </source>
</evidence>
<dbReference type="PROSITE" id="PS50850">
    <property type="entry name" value="MFS"/>
    <property type="match status" value="1"/>
</dbReference>
<evidence type="ECO:0000313" key="7">
    <source>
        <dbReference type="EMBL" id="QDV35739.1"/>
    </source>
</evidence>
<dbReference type="GO" id="GO:0005886">
    <property type="term" value="C:plasma membrane"/>
    <property type="evidence" value="ECO:0007669"/>
    <property type="project" value="TreeGrafter"/>
</dbReference>
<feature type="transmembrane region" description="Helical" evidence="5">
    <location>
        <begin position="388"/>
        <end position="411"/>
    </location>
</feature>
<feature type="transmembrane region" description="Helical" evidence="5">
    <location>
        <begin position="185"/>
        <end position="204"/>
    </location>
</feature>
<feature type="transmembrane region" description="Helical" evidence="5">
    <location>
        <begin position="20"/>
        <end position="43"/>
    </location>
</feature>
<evidence type="ECO:0000313" key="8">
    <source>
        <dbReference type="Proteomes" id="UP000317835"/>
    </source>
</evidence>
<organism evidence="7 8">
    <name type="scientific">Tautonia plasticadhaerens</name>
    <dbReference type="NCBI Taxonomy" id="2527974"/>
    <lineage>
        <taxon>Bacteria</taxon>
        <taxon>Pseudomonadati</taxon>
        <taxon>Planctomycetota</taxon>
        <taxon>Planctomycetia</taxon>
        <taxon>Isosphaerales</taxon>
        <taxon>Isosphaeraceae</taxon>
        <taxon>Tautonia</taxon>
    </lineage>
</organism>
<evidence type="ECO:0000256" key="2">
    <source>
        <dbReference type="ARBA" id="ARBA00022692"/>
    </source>
</evidence>
<evidence type="ECO:0000256" key="1">
    <source>
        <dbReference type="ARBA" id="ARBA00004141"/>
    </source>
</evidence>
<dbReference type="Proteomes" id="UP000317835">
    <property type="component" value="Chromosome"/>
</dbReference>
<gene>
    <name evidence="7" type="primary">nanT</name>
    <name evidence="7" type="ORF">ElP_36450</name>
</gene>
<feature type="transmembrane region" description="Helical" evidence="5">
    <location>
        <begin position="122"/>
        <end position="144"/>
    </location>
</feature>
<dbReference type="AlphaFoldDB" id="A0A518H4H3"/>
<comment type="subcellular location">
    <subcellularLocation>
        <location evidence="1">Membrane</location>
        <topology evidence="1">Multi-pass membrane protein</topology>
    </subcellularLocation>
</comment>
<keyword evidence="2 5" id="KW-0812">Transmembrane</keyword>
<dbReference type="PANTHER" id="PTHR23508:SF10">
    <property type="entry name" value="CARBOXYLIC ACID TRANSPORTER PROTEIN HOMOLOG"/>
    <property type="match status" value="1"/>
</dbReference>
<evidence type="ECO:0000259" key="6">
    <source>
        <dbReference type="PROSITE" id="PS50850"/>
    </source>
</evidence>
<keyword evidence="4 5" id="KW-0472">Membrane</keyword>
<dbReference type="InterPro" id="IPR020846">
    <property type="entry name" value="MFS_dom"/>
</dbReference>
<accession>A0A518H4H3</accession>
<evidence type="ECO:0000256" key="3">
    <source>
        <dbReference type="ARBA" id="ARBA00022989"/>
    </source>
</evidence>
<feature type="transmembrane region" description="Helical" evidence="5">
    <location>
        <begin position="97"/>
        <end position="116"/>
    </location>
</feature>
<feature type="transmembrane region" description="Helical" evidence="5">
    <location>
        <begin position="423"/>
        <end position="441"/>
    </location>
</feature>
<dbReference type="RefSeq" id="WP_145271507.1">
    <property type="nucleotide sequence ID" value="NZ_CP036426.1"/>
</dbReference>